<feature type="compositionally biased region" description="Polar residues" evidence="2">
    <location>
        <begin position="17"/>
        <end position="29"/>
    </location>
</feature>
<feature type="compositionally biased region" description="Basic and acidic residues" evidence="2">
    <location>
        <begin position="577"/>
        <end position="588"/>
    </location>
</feature>
<proteinExistence type="predicted"/>
<feature type="compositionally biased region" description="Polar residues" evidence="2">
    <location>
        <begin position="84"/>
        <end position="117"/>
    </location>
</feature>
<feature type="region of interest" description="Disordered" evidence="2">
    <location>
        <begin position="463"/>
        <end position="588"/>
    </location>
</feature>
<keyword evidence="3" id="KW-1133">Transmembrane helix</keyword>
<keyword evidence="1" id="KW-0175">Coiled coil</keyword>
<dbReference type="EMBL" id="PXXK01000292">
    <property type="protein sequence ID" value="RFN46557.1"/>
    <property type="molecule type" value="Genomic_DNA"/>
</dbReference>
<feature type="compositionally biased region" description="Basic residues" evidence="2">
    <location>
        <begin position="170"/>
        <end position="185"/>
    </location>
</feature>
<comment type="caution">
    <text evidence="4">The sequence shown here is derived from an EMBL/GenBank/DDBJ whole genome shotgun (WGS) entry which is preliminary data.</text>
</comment>
<organism evidence="4 5">
    <name type="scientific">Fusarium flagelliforme</name>
    <dbReference type="NCBI Taxonomy" id="2675880"/>
    <lineage>
        <taxon>Eukaryota</taxon>
        <taxon>Fungi</taxon>
        <taxon>Dikarya</taxon>
        <taxon>Ascomycota</taxon>
        <taxon>Pezizomycotina</taxon>
        <taxon>Sordariomycetes</taxon>
        <taxon>Hypocreomycetidae</taxon>
        <taxon>Hypocreales</taxon>
        <taxon>Nectriaceae</taxon>
        <taxon>Fusarium</taxon>
        <taxon>Fusarium incarnatum-equiseti species complex</taxon>
    </lineage>
</organism>
<feature type="transmembrane region" description="Helical" evidence="3">
    <location>
        <begin position="944"/>
        <end position="966"/>
    </location>
</feature>
<dbReference type="STRING" id="2594813.A0A395MF51"/>
<keyword evidence="3" id="KW-0472">Membrane</keyword>
<keyword evidence="3" id="KW-0812">Transmembrane</keyword>
<dbReference type="AlphaFoldDB" id="A0A395MF51"/>
<evidence type="ECO:0000313" key="5">
    <source>
        <dbReference type="Proteomes" id="UP000265631"/>
    </source>
</evidence>
<evidence type="ECO:0000256" key="2">
    <source>
        <dbReference type="SAM" id="MobiDB-lite"/>
    </source>
</evidence>
<evidence type="ECO:0000256" key="3">
    <source>
        <dbReference type="SAM" id="Phobius"/>
    </source>
</evidence>
<evidence type="ECO:0000313" key="4">
    <source>
        <dbReference type="EMBL" id="RFN46557.1"/>
    </source>
</evidence>
<feature type="compositionally biased region" description="Basic and acidic residues" evidence="2">
    <location>
        <begin position="186"/>
        <end position="201"/>
    </location>
</feature>
<feature type="compositionally biased region" description="Polar residues" evidence="2">
    <location>
        <begin position="745"/>
        <end position="758"/>
    </location>
</feature>
<feature type="region of interest" description="Disordered" evidence="2">
    <location>
        <begin position="1"/>
        <end position="33"/>
    </location>
</feature>
<feature type="compositionally biased region" description="Polar residues" evidence="2">
    <location>
        <begin position="485"/>
        <end position="494"/>
    </location>
</feature>
<feature type="coiled-coil region" evidence="1">
    <location>
        <begin position="273"/>
        <end position="300"/>
    </location>
</feature>
<reference evidence="4 5" key="1">
    <citation type="journal article" date="2018" name="PLoS Pathog.">
        <title>Evolution of structural diversity of trichothecenes, a family of toxins produced by plant pathogenic and entomopathogenic fungi.</title>
        <authorList>
            <person name="Proctor R.H."/>
            <person name="McCormick S.P."/>
            <person name="Kim H.S."/>
            <person name="Cardoza R.E."/>
            <person name="Stanley A.M."/>
            <person name="Lindo L."/>
            <person name="Kelly A."/>
            <person name="Brown D.W."/>
            <person name="Lee T."/>
            <person name="Vaughan M.M."/>
            <person name="Alexander N.J."/>
            <person name="Busman M."/>
            <person name="Gutierrez S."/>
        </authorList>
    </citation>
    <scope>NUCLEOTIDE SEQUENCE [LARGE SCALE GENOMIC DNA]</scope>
    <source>
        <strain evidence="4 5">NRRL 13405</strain>
    </source>
</reference>
<protein>
    <submittedName>
        <fullName evidence="4">Uncharacterized protein</fullName>
    </submittedName>
</protein>
<feature type="compositionally biased region" description="Basic and acidic residues" evidence="2">
    <location>
        <begin position="510"/>
        <end position="521"/>
    </location>
</feature>
<evidence type="ECO:0000256" key="1">
    <source>
        <dbReference type="SAM" id="Coils"/>
    </source>
</evidence>
<feature type="region of interest" description="Disordered" evidence="2">
    <location>
        <begin position="745"/>
        <end position="765"/>
    </location>
</feature>
<name>A0A395MF51_9HYPO</name>
<feature type="compositionally biased region" description="Basic and acidic residues" evidence="2">
    <location>
        <begin position="132"/>
        <end position="141"/>
    </location>
</feature>
<keyword evidence="5" id="KW-1185">Reference proteome</keyword>
<gene>
    <name evidence="4" type="ORF">FIE12Z_9182</name>
</gene>
<sequence length="1004" mass="112785">MPDKPHWSSIRHRRASTEQPLDSAPSRNLSRADNEFDRRLTLGDISEWLKERQEPAPSVTLGDVGAWFKRKLPSHRPEKGGTLRNKNNWASQELNGIYISQSASKDANNPPASSLSPEQRLPATNHRTRQRSRTDSSDRLVDWNTPKNLSEALPDPKPPKGKAIAAQKPSTRRKWLNRSSKRNQKTKGDSIKSKKDKREQARGNITKPQSFAPTTQMMPDILEVLDAARKARSKARDERESLKESGDYLGVQGINPQTGVLDLTSDSGGSGLSLRTEQRLAKLEDQAKNATSVVKRKEAETEIVKIHLDHDVNKLRRREETEKRLKWRRGTHQWSSVQEPDLSPIAQSYRSTSDLSKRKSRRDYDVTKQEDLIDLDLTDNQRSQGQPLGIAVMTNLHTRESAHSSDTVVKTPHRPRSADIYSAAFEPFGSGKSSHSMDKLGLDGDLFAEHDVRPLTIHAQAPSDLLSEITGPKNGSRARRDRNTLGANQQSGITRSLDDKPFSSQPRQRPNLDEERMRDAKSPGGHSAKTLHARFDDKPREIHYPPDSAETNHARIPRKPVPTYTKPDKSSSNPNKSRIEPAPDGEPRIHLLQRPQVLRVGTIADPLLQKEAERSVIRDRLTALPACTTEATAWLGLRNLPKTAKEIQDSQEIIRKNLPQLKMLYQTILEIKDHGNHQICAQGTDQDTVNRYEVKEAYASINTTITTGCVQTASIFPSKGPRSQESVHHKRRLNRVIRNLRYFGTTPSNSDISQTNRGLNPLPKSRSLEEIPVTDTMFESPQASSKQGPQVQVCNNVGPQAGMSATQHRCSSLSTFTCTADRKGVRGEKTGQSVVWKERTQLDNGYHLSDIHCTGLSETVTNPGAQTSGGLQKHQDAEEDTADLSGDISHMNERGGLWNAIKEFVCTIFEYGLWLLRLYFNTVRPVFNVRSSYWRYSSQEDCGWMNLVSICLALPLIFGFSMVLVWSMELTVITLKCMDDDWDCVVDQALAMFRRGLTGVYLDD</sequence>
<dbReference type="Proteomes" id="UP000265631">
    <property type="component" value="Unassembled WGS sequence"/>
</dbReference>
<feature type="compositionally biased region" description="Basic and acidic residues" evidence="2">
    <location>
        <begin position="533"/>
        <end position="544"/>
    </location>
</feature>
<feature type="region of interest" description="Disordered" evidence="2">
    <location>
        <begin position="69"/>
        <end position="212"/>
    </location>
</feature>
<accession>A0A395MF51</accession>